<dbReference type="InterPro" id="IPR006016">
    <property type="entry name" value="UspA"/>
</dbReference>
<organism evidence="3 4">
    <name type="scientific">Actinoplanes italicus</name>
    <dbReference type="NCBI Taxonomy" id="113567"/>
    <lineage>
        <taxon>Bacteria</taxon>
        <taxon>Bacillati</taxon>
        <taxon>Actinomycetota</taxon>
        <taxon>Actinomycetes</taxon>
        <taxon>Micromonosporales</taxon>
        <taxon>Micromonosporaceae</taxon>
        <taxon>Actinoplanes</taxon>
    </lineage>
</organism>
<dbReference type="Proteomes" id="UP000239415">
    <property type="component" value="Unassembled WGS sequence"/>
</dbReference>
<evidence type="ECO:0000259" key="2">
    <source>
        <dbReference type="Pfam" id="PF00582"/>
    </source>
</evidence>
<keyword evidence="4" id="KW-1185">Reference proteome</keyword>
<dbReference type="InterPro" id="IPR014729">
    <property type="entry name" value="Rossmann-like_a/b/a_fold"/>
</dbReference>
<dbReference type="InterPro" id="IPR006015">
    <property type="entry name" value="Universal_stress_UspA"/>
</dbReference>
<dbReference type="RefSeq" id="WP_373873140.1">
    <property type="nucleotide sequence ID" value="NZ_BOMO01000037.1"/>
</dbReference>
<proteinExistence type="inferred from homology"/>
<comment type="similarity">
    <text evidence="1">Belongs to the universal stress protein A family.</text>
</comment>
<gene>
    <name evidence="3" type="ORF">CLV67_10532</name>
</gene>
<dbReference type="Pfam" id="PF00582">
    <property type="entry name" value="Usp"/>
    <property type="match status" value="1"/>
</dbReference>
<dbReference type="PANTHER" id="PTHR31964:SF113">
    <property type="entry name" value="USPA DOMAIN-CONTAINING PROTEIN"/>
    <property type="match status" value="1"/>
</dbReference>
<reference evidence="3 4" key="1">
    <citation type="submission" date="2018-03" db="EMBL/GenBank/DDBJ databases">
        <title>Genomic Encyclopedia of Archaeal and Bacterial Type Strains, Phase II (KMG-II): from individual species to whole genera.</title>
        <authorList>
            <person name="Goeker M."/>
        </authorList>
    </citation>
    <scope>NUCLEOTIDE SEQUENCE [LARGE SCALE GENOMIC DNA]</scope>
    <source>
        <strain evidence="3 4">DSM 43146</strain>
    </source>
</reference>
<accession>A0A2T0KEV5</accession>
<comment type="caution">
    <text evidence="3">The sequence shown here is derived from an EMBL/GenBank/DDBJ whole genome shotgun (WGS) entry which is preliminary data.</text>
</comment>
<sequence>MVTRTVTEHEREPFDALVTVVRNAFPGVAVGAEATVAHPAEVLTHASTGAQLLVVGSRGHGAVSGLLLGSVSQHLLRHSACPVVVVRPRT</sequence>
<evidence type="ECO:0000313" key="4">
    <source>
        <dbReference type="Proteomes" id="UP000239415"/>
    </source>
</evidence>
<dbReference type="PRINTS" id="PR01438">
    <property type="entry name" value="UNVRSLSTRESS"/>
</dbReference>
<dbReference type="AlphaFoldDB" id="A0A2T0KEV5"/>
<evidence type="ECO:0000256" key="1">
    <source>
        <dbReference type="ARBA" id="ARBA00008791"/>
    </source>
</evidence>
<protein>
    <submittedName>
        <fullName evidence="3">Universal stress protein family protein</fullName>
    </submittedName>
</protein>
<feature type="domain" description="UspA" evidence="2">
    <location>
        <begin position="22"/>
        <end position="87"/>
    </location>
</feature>
<dbReference type="SUPFAM" id="SSF52402">
    <property type="entry name" value="Adenine nucleotide alpha hydrolases-like"/>
    <property type="match status" value="1"/>
</dbReference>
<evidence type="ECO:0000313" key="3">
    <source>
        <dbReference type="EMBL" id="PRX21855.1"/>
    </source>
</evidence>
<dbReference type="EMBL" id="PVMZ01000005">
    <property type="protein sequence ID" value="PRX21855.1"/>
    <property type="molecule type" value="Genomic_DNA"/>
</dbReference>
<dbReference type="PANTHER" id="PTHR31964">
    <property type="entry name" value="ADENINE NUCLEOTIDE ALPHA HYDROLASES-LIKE SUPERFAMILY PROTEIN"/>
    <property type="match status" value="1"/>
</dbReference>
<name>A0A2T0KEV5_9ACTN</name>
<dbReference type="Gene3D" id="3.40.50.620">
    <property type="entry name" value="HUPs"/>
    <property type="match status" value="1"/>
</dbReference>